<dbReference type="Pfam" id="PF04023">
    <property type="entry name" value="FeoA"/>
    <property type="match status" value="1"/>
</dbReference>
<dbReference type="InterPro" id="IPR008988">
    <property type="entry name" value="Transcriptional_repressor_C"/>
</dbReference>
<evidence type="ECO:0000256" key="1">
    <source>
        <dbReference type="ARBA" id="ARBA00023004"/>
    </source>
</evidence>
<dbReference type="InterPro" id="IPR053184">
    <property type="entry name" value="FeoA-like"/>
</dbReference>
<dbReference type="GO" id="GO:0046914">
    <property type="term" value="F:transition metal ion binding"/>
    <property type="evidence" value="ECO:0007669"/>
    <property type="project" value="InterPro"/>
</dbReference>
<accession>A0A1G6LMH7</accession>
<dbReference type="PANTHER" id="PTHR43151">
    <property type="entry name" value="FEOA FAMILY PROTEIN"/>
    <property type="match status" value="1"/>
</dbReference>
<dbReference type="InterPro" id="IPR007167">
    <property type="entry name" value="Fe-transptr_FeoA-like"/>
</dbReference>
<keyword evidence="1" id="KW-0408">Iron</keyword>
<dbReference type="EMBL" id="FMZL01000015">
    <property type="protein sequence ID" value="SDC44354.1"/>
    <property type="molecule type" value="Genomic_DNA"/>
</dbReference>
<protein>
    <submittedName>
        <fullName evidence="3">Ferrous iron transport protein A</fullName>
    </submittedName>
</protein>
<sequence length="95" mass="10091">MEGVMGYQHAGSGRIAASEPRSGFQLPLAMASEGQTVTVARVRGPQDLRQRMAEMGFVQGAKVKVVSRVNGDVVVSVKGATLALNRDMAMRIVTC</sequence>
<gene>
    <name evidence="3" type="ORF">SAMN04487824_11525</name>
</gene>
<dbReference type="Proteomes" id="UP000198528">
    <property type="component" value="Unassembled WGS sequence"/>
</dbReference>
<organism evidence="3 4">
    <name type="scientific">Parafannyhessea umbonata</name>
    <dbReference type="NCBI Taxonomy" id="604330"/>
    <lineage>
        <taxon>Bacteria</taxon>
        <taxon>Bacillati</taxon>
        <taxon>Actinomycetota</taxon>
        <taxon>Coriobacteriia</taxon>
        <taxon>Coriobacteriales</taxon>
        <taxon>Atopobiaceae</taxon>
        <taxon>Parafannyhessea</taxon>
    </lineage>
</organism>
<dbReference type="SMART" id="SM00899">
    <property type="entry name" value="FeoA"/>
    <property type="match status" value="1"/>
</dbReference>
<proteinExistence type="predicted"/>
<evidence type="ECO:0000313" key="3">
    <source>
        <dbReference type="EMBL" id="SDC44354.1"/>
    </source>
</evidence>
<keyword evidence="4" id="KW-1185">Reference proteome</keyword>
<reference evidence="4" key="1">
    <citation type="submission" date="2016-10" db="EMBL/GenBank/DDBJ databases">
        <authorList>
            <person name="Varghese N."/>
            <person name="Submissions S."/>
        </authorList>
    </citation>
    <scope>NUCLEOTIDE SEQUENCE [LARGE SCALE GENOMIC DNA]</scope>
    <source>
        <strain evidence="4">DSM 22619</strain>
    </source>
</reference>
<dbReference type="InterPro" id="IPR038157">
    <property type="entry name" value="FeoA_core_dom"/>
</dbReference>
<feature type="domain" description="Ferrous iron transporter FeoA-like" evidence="2">
    <location>
        <begin position="26"/>
        <end position="95"/>
    </location>
</feature>
<dbReference type="SUPFAM" id="SSF50037">
    <property type="entry name" value="C-terminal domain of transcriptional repressors"/>
    <property type="match status" value="1"/>
</dbReference>
<name>A0A1G6LMH7_9ACTN</name>
<evidence type="ECO:0000259" key="2">
    <source>
        <dbReference type="SMART" id="SM00899"/>
    </source>
</evidence>
<dbReference type="STRING" id="604330.SAMN04489857_1306"/>
<evidence type="ECO:0000313" key="4">
    <source>
        <dbReference type="Proteomes" id="UP000198528"/>
    </source>
</evidence>
<dbReference type="AlphaFoldDB" id="A0A1G6LMH7"/>
<dbReference type="Gene3D" id="2.30.30.90">
    <property type="match status" value="1"/>
</dbReference>
<dbReference type="PANTHER" id="PTHR43151:SF1">
    <property type="entry name" value="SSR2333 PROTEIN"/>
    <property type="match status" value="1"/>
</dbReference>